<name>A0A150XQQ7_ROSEK</name>
<dbReference type="OrthoDB" id="837217at2"/>
<dbReference type="Gene3D" id="3.40.50.11350">
    <property type="match status" value="1"/>
</dbReference>
<keyword evidence="2" id="KW-1185">Reference proteome</keyword>
<reference evidence="1" key="1">
    <citation type="submission" date="2016-01" db="EMBL/GenBank/DDBJ databases">
        <title>Genome sequencing of Roseivirga ehrenbergii KMM 6017.</title>
        <authorList>
            <person name="Selvaratnam C."/>
            <person name="Thevarajoo S."/>
            <person name="Goh K.M."/>
            <person name="Ee R."/>
            <person name="Chan K.-G."/>
            <person name="Chong C.S."/>
        </authorList>
    </citation>
    <scope>NUCLEOTIDE SEQUENCE [LARGE SCALE GENOMIC DNA]</scope>
    <source>
        <strain evidence="1">KMM 6017</strain>
    </source>
</reference>
<accession>A0A150XQQ7</accession>
<protein>
    <submittedName>
        <fullName evidence="1">Uncharacterized protein</fullName>
    </submittedName>
</protein>
<sequence>MQRFFIICERDAGLFSLIQQVIANLPRALNTKSIPIVFFGKNCCYWVPSGYKGSENVWEYYFEPLLPEYASDLLPDEVKLFAESAFGDGSDIGGSYNPDYYLSNNFGDHSLLRHDCLIIPFEWKDPDDWLRCTSARLMDTFIRPRKYLTDRANSFADLHFGANQVIGVHIRGTDALSEAEPRLFRKNSLVIERYLNRLQTEKKRLPKAKIFVATDSRSSLEAIREVYGADVLSSATILHSDGVAAGKGPTGALMPAYIASDAALAAENGAEAVVDYLLLKKCQKLIHNGASLARTVLLSDPNMPHINTHRKNLSARFKSISLTPRSVLIRLQKWDERVKRNRKINFETWTDFISRAKHPNPIPNTKYILNKNQ</sequence>
<comment type="caution">
    <text evidence="1">The sequence shown here is derived from an EMBL/GenBank/DDBJ whole genome shotgun (WGS) entry which is preliminary data.</text>
</comment>
<dbReference type="EMBL" id="LQZQ01000003">
    <property type="protein sequence ID" value="KYG81031.1"/>
    <property type="molecule type" value="Genomic_DNA"/>
</dbReference>
<gene>
    <name evidence="1" type="ORF">MB14_14725</name>
</gene>
<dbReference type="AlphaFoldDB" id="A0A150XQQ7"/>
<evidence type="ECO:0000313" key="2">
    <source>
        <dbReference type="Proteomes" id="UP000075583"/>
    </source>
</evidence>
<organism evidence="1 2">
    <name type="scientific">Roseivirga ehrenbergii (strain DSM 102268 / JCM 13514 / KCTC 12282 / NCIMB 14502 / KMM 6017)</name>
    <dbReference type="NCBI Taxonomy" id="279360"/>
    <lineage>
        <taxon>Bacteria</taxon>
        <taxon>Pseudomonadati</taxon>
        <taxon>Bacteroidota</taxon>
        <taxon>Cytophagia</taxon>
        <taxon>Cytophagales</taxon>
        <taxon>Roseivirgaceae</taxon>
        <taxon>Roseivirga</taxon>
    </lineage>
</organism>
<dbReference type="RefSeq" id="WP_062589200.1">
    <property type="nucleotide sequence ID" value="NZ_LQZQ01000003.1"/>
</dbReference>
<proteinExistence type="predicted"/>
<dbReference type="Proteomes" id="UP000075583">
    <property type="component" value="Unassembled WGS sequence"/>
</dbReference>
<evidence type="ECO:0000313" key="1">
    <source>
        <dbReference type="EMBL" id="KYG81031.1"/>
    </source>
</evidence>